<keyword evidence="4" id="KW-1185">Reference proteome</keyword>
<dbReference type="GO" id="GO:0008168">
    <property type="term" value="F:methyltransferase activity"/>
    <property type="evidence" value="ECO:0007669"/>
    <property type="project" value="UniProtKB-KW"/>
</dbReference>
<evidence type="ECO:0000313" key="4">
    <source>
        <dbReference type="Proteomes" id="UP001059617"/>
    </source>
</evidence>
<dbReference type="EMBL" id="CP073720">
    <property type="protein sequence ID" value="UWP81983.1"/>
    <property type="molecule type" value="Genomic_DNA"/>
</dbReference>
<dbReference type="SUPFAM" id="SSF53335">
    <property type="entry name" value="S-adenosyl-L-methionine-dependent methyltransferases"/>
    <property type="match status" value="1"/>
</dbReference>
<keyword evidence="3" id="KW-0489">Methyltransferase</keyword>
<dbReference type="PANTHER" id="PTHR14741:SF32">
    <property type="entry name" value="TRIMETHYLGUANOSINE SYNTHASE"/>
    <property type="match status" value="1"/>
</dbReference>
<dbReference type="Proteomes" id="UP001059617">
    <property type="component" value="Chromosome"/>
</dbReference>
<evidence type="ECO:0000313" key="3">
    <source>
        <dbReference type="EMBL" id="UWP81983.1"/>
    </source>
</evidence>
<gene>
    <name evidence="3" type="ORF">Dfulv_44070</name>
</gene>
<dbReference type="Gene3D" id="3.40.50.150">
    <property type="entry name" value="Vaccinia Virus protein VP39"/>
    <property type="match status" value="1"/>
</dbReference>
<evidence type="ECO:0000259" key="2">
    <source>
        <dbReference type="Pfam" id="PF18096"/>
    </source>
</evidence>
<dbReference type="GO" id="GO:0032259">
    <property type="term" value="P:methylation"/>
    <property type="evidence" value="ECO:0007669"/>
    <property type="project" value="UniProtKB-KW"/>
</dbReference>
<accession>A0ABY5VW07</accession>
<dbReference type="Pfam" id="PF13649">
    <property type="entry name" value="Methyltransf_25"/>
    <property type="match status" value="1"/>
</dbReference>
<evidence type="ECO:0000259" key="1">
    <source>
        <dbReference type="Pfam" id="PF13649"/>
    </source>
</evidence>
<dbReference type="Pfam" id="PF18096">
    <property type="entry name" value="Thump_like"/>
    <property type="match status" value="1"/>
</dbReference>
<dbReference type="PANTHER" id="PTHR14741">
    <property type="entry name" value="S-ADENOSYLMETHIONINE-DEPENDENT METHYLTRANSFERASE RELATED"/>
    <property type="match status" value="1"/>
</dbReference>
<reference evidence="3" key="2">
    <citation type="submission" date="2022-09" db="EMBL/GenBank/DDBJ databases">
        <title>Biosynthetic gene clusters of Dactylosporangioum fulvum.</title>
        <authorList>
            <person name="Caradec T."/>
        </authorList>
    </citation>
    <scope>NUCLEOTIDE SEQUENCE</scope>
    <source>
        <strain evidence="3">NRRL B-16292</strain>
    </source>
</reference>
<feature type="domain" description="Methyltransferase" evidence="1">
    <location>
        <begin position="101"/>
        <end position="168"/>
    </location>
</feature>
<reference evidence="3" key="1">
    <citation type="submission" date="2021-04" db="EMBL/GenBank/DDBJ databases">
        <authorList>
            <person name="Hartkoorn R.C."/>
            <person name="Beaudoing E."/>
            <person name="Hot D."/>
        </authorList>
    </citation>
    <scope>NUCLEOTIDE SEQUENCE</scope>
    <source>
        <strain evidence="3">NRRL B-16292</strain>
    </source>
</reference>
<dbReference type="RefSeq" id="WP_259859762.1">
    <property type="nucleotide sequence ID" value="NZ_BAAAST010000017.1"/>
</dbReference>
<dbReference type="CDD" id="cd02440">
    <property type="entry name" value="AdoMet_MTases"/>
    <property type="match status" value="1"/>
</dbReference>
<dbReference type="InterPro" id="IPR029063">
    <property type="entry name" value="SAM-dependent_MTases_sf"/>
</dbReference>
<keyword evidence="3" id="KW-0808">Transferase</keyword>
<feature type="domain" description="THUMP-like" evidence="2">
    <location>
        <begin position="321"/>
        <end position="392"/>
    </location>
</feature>
<proteinExistence type="predicted"/>
<name>A0ABY5VW07_9ACTN</name>
<organism evidence="3 4">
    <name type="scientific">Dactylosporangium fulvum</name>
    <dbReference type="NCBI Taxonomy" id="53359"/>
    <lineage>
        <taxon>Bacteria</taxon>
        <taxon>Bacillati</taxon>
        <taxon>Actinomycetota</taxon>
        <taxon>Actinomycetes</taxon>
        <taxon>Micromonosporales</taxon>
        <taxon>Micromonosporaceae</taxon>
        <taxon>Dactylosporangium</taxon>
    </lineage>
</organism>
<sequence length="402" mass="41765">MELDDILALGTPSGRQALEAAAEFPDGDPLAAASALRASGIPPALAAAALTQTALRRRATAKFGADATVMLFTRAGLEQATRAVVANRRARRLVAAGVRSVADLGCGVGADTIAFARAGLRVHAVDASPVTARIAEANVHALDLSGVVRVEARDATEVSLDEVDAVFCDPARRTSGGRRVFDPRAYSPPWEFVTGLATRVPHTVLKLAPGIDHDLLPDGAEGEWVSVDGDVVEATVWCGPLAEVPRRATLFRGTSVHGLTGSGLATAPVGPIGSYLYDPDGAVVRAHLVAEFAAGLDPAARLADATIAYVFADTLADTPFARRYEVLDRLPIALKKLRAALRSLDVGALTVLKRGSALDVEELRRSLRLSGTRPAVLALTRVAGEPAALLLRAVDAPAAAGG</sequence>
<protein>
    <submittedName>
        <fullName evidence="3">Methyltransferase domain-containing protein</fullName>
    </submittedName>
</protein>
<dbReference type="InterPro" id="IPR041698">
    <property type="entry name" value="Methyltransf_25"/>
</dbReference>
<dbReference type="InterPro" id="IPR041497">
    <property type="entry name" value="Thump-like"/>
</dbReference>